<feature type="compositionally biased region" description="Polar residues" evidence="1">
    <location>
        <begin position="30"/>
        <end position="42"/>
    </location>
</feature>
<comment type="caution">
    <text evidence="2">The sequence shown here is derived from an EMBL/GenBank/DDBJ whole genome shotgun (WGS) entry which is preliminary data.</text>
</comment>
<evidence type="ECO:0000313" key="2">
    <source>
        <dbReference type="EMBL" id="GAF46082.1"/>
    </source>
</evidence>
<gene>
    <name evidence="2" type="ORF">RW1_028_01210</name>
</gene>
<name>X0Q4J4_RHOWR</name>
<dbReference type="Proteomes" id="UP000019491">
    <property type="component" value="Unassembled WGS sequence"/>
</dbReference>
<protein>
    <submittedName>
        <fullName evidence="2">Uncharacterized protein</fullName>
    </submittedName>
</protein>
<reference evidence="2 3" key="1">
    <citation type="submission" date="2014-02" db="EMBL/GenBank/DDBJ databases">
        <title>Whole genome shotgun sequence of Rhodococcus wratislaviensis NBRC 100605.</title>
        <authorList>
            <person name="Hosoyama A."/>
            <person name="Tsuchikane K."/>
            <person name="Yoshida I."/>
            <person name="Ohji S."/>
            <person name="Ichikawa N."/>
            <person name="Yamazoe A."/>
            <person name="Fujita N."/>
        </authorList>
    </citation>
    <scope>NUCLEOTIDE SEQUENCE [LARGE SCALE GENOMIC DNA]</scope>
    <source>
        <strain evidence="2 3">NBRC 100605</strain>
    </source>
</reference>
<evidence type="ECO:0000256" key="1">
    <source>
        <dbReference type="SAM" id="MobiDB-lite"/>
    </source>
</evidence>
<organism evidence="2 3">
    <name type="scientific">Rhodococcus wratislaviensis NBRC 100605</name>
    <dbReference type="NCBI Taxonomy" id="1219028"/>
    <lineage>
        <taxon>Bacteria</taxon>
        <taxon>Bacillati</taxon>
        <taxon>Actinomycetota</taxon>
        <taxon>Actinomycetes</taxon>
        <taxon>Mycobacteriales</taxon>
        <taxon>Nocardiaceae</taxon>
        <taxon>Rhodococcus</taxon>
    </lineage>
</organism>
<keyword evidence="3" id="KW-1185">Reference proteome</keyword>
<dbReference type="EMBL" id="BAWF01000028">
    <property type="protein sequence ID" value="GAF46082.1"/>
    <property type="molecule type" value="Genomic_DNA"/>
</dbReference>
<sequence length="63" mass="6593">MDPAANANPHPGGDGNDIPDDVDSKLAECQTITPEVCRSSSGDGHGEEVRLPLQHSRIDASPD</sequence>
<accession>X0Q4J4</accession>
<evidence type="ECO:0000313" key="3">
    <source>
        <dbReference type="Proteomes" id="UP000019491"/>
    </source>
</evidence>
<feature type="compositionally biased region" description="Basic and acidic residues" evidence="1">
    <location>
        <begin position="44"/>
        <end position="63"/>
    </location>
</feature>
<feature type="region of interest" description="Disordered" evidence="1">
    <location>
        <begin position="1"/>
        <end position="63"/>
    </location>
</feature>
<proteinExistence type="predicted"/>
<dbReference type="AlphaFoldDB" id="X0Q4J4"/>